<reference evidence="1" key="2">
    <citation type="submission" date="2020-09" db="EMBL/GenBank/DDBJ databases">
        <authorList>
            <person name="Sun Q."/>
            <person name="Ohkuma M."/>
        </authorList>
    </citation>
    <scope>NUCLEOTIDE SEQUENCE</scope>
    <source>
        <strain evidence="1">JCM 15325</strain>
    </source>
</reference>
<name>A0A917W604_9BACL</name>
<accession>A0A917W604</accession>
<organism evidence="1 2">
    <name type="scientific">Sporolactobacillus putidus</name>
    <dbReference type="NCBI Taxonomy" id="492735"/>
    <lineage>
        <taxon>Bacteria</taxon>
        <taxon>Bacillati</taxon>
        <taxon>Bacillota</taxon>
        <taxon>Bacilli</taxon>
        <taxon>Bacillales</taxon>
        <taxon>Sporolactobacillaceae</taxon>
        <taxon>Sporolactobacillus</taxon>
    </lineage>
</organism>
<evidence type="ECO:0000313" key="2">
    <source>
        <dbReference type="Proteomes" id="UP000654670"/>
    </source>
</evidence>
<keyword evidence="2" id="KW-1185">Reference proteome</keyword>
<gene>
    <name evidence="1" type="ORF">GCM10007968_32540</name>
</gene>
<dbReference type="AlphaFoldDB" id="A0A917W604"/>
<protein>
    <submittedName>
        <fullName evidence="1">Uncharacterized protein</fullName>
    </submittedName>
</protein>
<reference evidence="1" key="1">
    <citation type="journal article" date="2014" name="Int. J. Syst. Evol. Microbiol.">
        <title>Complete genome sequence of Corynebacterium casei LMG S-19264T (=DSM 44701T), isolated from a smear-ripened cheese.</title>
        <authorList>
            <consortium name="US DOE Joint Genome Institute (JGI-PGF)"/>
            <person name="Walter F."/>
            <person name="Albersmeier A."/>
            <person name="Kalinowski J."/>
            <person name="Ruckert C."/>
        </authorList>
    </citation>
    <scope>NUCLEOTIDE SEQUENCE</scope>
    <source>
        <strain evidence="1">JCM 15325</strain>
    </source>
</reference>
<sequence>MIDVTPRRSERIINPVIRTTNHLKVANLWKQGRNDTKTESINFSMALVNRHGTG</sequence>
<comment type="caution">
    <text evidence="1">The sequence shown here is derived from an EMBL/GenBank/DDBJ whole genome shotgun (WGS) entry which is preliminary data.</text>
</comment>
<evidence type="ECO:0000313" key="1">
    <source>
        <dbReference type="EMBL" id="GGL66033.1"/>
    </source>
</evidence>
<proteinExistence type="predicted"/>
<dbReference type="EMBL" id="BMOK01000032">
    <property type="protein sequence ID" value="GGL66033.1"/>
    <property type="molecule type" value="Genomic_DNA"/>
</dbReference>
<dbReference type="Proteomes" id="UP000654670">
    <property type="component" value="Unassembled WGS sequence"/>
</dbReference>